<dbReference type="Proteomes" id="UP000502508">
    <property type="component" value="Chromosome"/>
</dbReference>
<accession>A0A6F8XYW1</accession>
<reference evidence="2 3" key="2">
    <citation type="submission" date="2020-03" db="EMBL/GenBank/DDBJ databases">
        <authorList>
            <person name="Ichikawa N."/>
            <person name="Kimura A."/>
            <person name="Kitahashi Y."/>
            <person name="Uohara A."/>
        </authorList>
    </citation>
    <scope>NUCLEOTIDE SEQUENCE [LARGE SCALE GENOMIC DNA]</scope>
    <source>
        <strain evidence="2 3">NBRC 107702</strain>
    </source>
</reference>
<dbReference type="Pfam" id="PF01936">
    <property type="entry name" value="NYN"/>
    <property type="match status" value="1"/>
</dbReference>
<keyword evidence="3" id="KW-1185">Reference proteome</keyword>
<evidence type="ECO:0000313" key="3">
    <source>
        <dbReference type="Proteomes" id="UP000502508"/>
    </source>
</evidence>
<dbReference type="AlphaFoldDB" id="A0A6F8XYW1"/>
<protein>
    <recommendedName>
        <fullName evidence="1">NYN domain-containing protein</fullName>
    </recommendedName>
</protein>
<feature type="domain" description="NYN" evidence="1">
    <location>
        <begin position="22"/>
        <end position="76"/>
    </location>
</feature>
<proteinExistence type="predicted"/>
<organism evidence="2 3">
    <name type="scientific">Phytohabitans flavus</name>
    <dbReference type="NCBI Taxonomy" id="1076124"/>
    <lineage>
        <taxon>Bacteria</taxon>
        <taxon>Bacillati</taxon>
        <taxon>Actinomycetota</taxon>
        <taxon>Actinomycetes</taxon>
        <taxon>Micromonosporales</taxon>
        <taxon>Micromonosporaceae</taxon>
    </lineage>
</organism>
<name>A0A6F8XYW1_9ACTN</name>
<dbReference type="InterPro" id="IPR021139">
    <property type="entry name" value="NYN"/>
</dbReference>
<dbReference type="GO" id="GO:0004540">
    <property type="term" value="F:RNA nuclease activity"/>
    <property type="evidence" value="ECO:0007669"/>
    <property type="project" value="InterPro"/>
</dbReference>
<gene>
    <name evidence="2" type="ORF">Pflav_054620</name>
</gene>
<sequence>MIARPLRYPRGWPHRCQPGEKPQEKGIDAALVADFVQLAWEDQYDVGVLMSTDTDLKPALEKVAARAGKRVEVAAWRGEGRYNQRLSIDSARLWCHWLDRKVYEQVSDTTNYSRP</sequence>
<dbReference type="EMBL" id="AP022870">
    <property type="protein sequence ID" value="BCB79052.1"/>
    <property type="molecule type" value="Genomic_DNA"/>
</dbReference>
<reference evidence="2 3" key="1">
    <citation type="submission" date="2020-03" db="EMBL/GenBank/DDBJ databases">
        <title>Whole genome shotgun sequence of Phytohabitans flavus NBRC 107702.</title>
        <authorList>
            <person name="Komaki H."/>
            <person name="Tamura T."/>
        </authorList>
    </citation>
    <scope>NUCLEOTIDE SEQUENCE [LARGE SCALE GENOMIC DNA]</scope>
    <source>
        <strain evidence="2 3">NBRC 107702</strain>
    </source>
</reference>
<dbReference type="KEGG" id="pfla:Pflav_054620"/>
<evidence type="ECO:0000259" key="1">
    <source>
        <dbReference type="Pfam" id="PF01936"/>
    </source>
</evidence>
<evidence type="ECO:0000313" key="2">
    <source>
        <dbReference type="EMBL" id="BCB79052.1"/>
    </source>
</evidence>
<dbReference type="RefSeq" id="WP_173038881.1">
    <property type="nucleotide sequence ID" value="NZ_AP022870.1"/>
</dbReference>
<dbReference type="Gene3D" id="3.40.50.1010">
    <property type="entry name" value="5'-nuclease"/>
    <property type="match status" value="1"/>
</dbReference>